<evidence type="ECO:0000313" key="2">
    <source>
        <dbReference type="Proteomes" id="UP000327497"/>
    </source>
</evidence>
<sequence length="89" mass="9409">MTTPVTGDIKDFRAVKKEGVTLHNMPIVEEASLKDAKHVINDHLVSGKRVGSIVTIVKAGKPIMYQAAGSKPTDLWVGVSVGATDITPA</sequence>
<name>A0A5J5ZZI7_9CAUD</name>
<dbReference type="Proteomes" id="UP000327497">
    <property type="component" value="Segment"/>
</dbReference>
<dbReference type="EMBL" id="MK455769">
    <property type="protein sequence ID" value="QBJ01059.1"/>
    <property type="molecule type" value="Genomic_DNA"/>
</dbReference>
<accession>A0A5J5ZZI7</accession>
<proteinExistence type="predicted"/>
<protein>
    <submittedName>
        <fullName evidence="1">Uncharacterized protein</fullName>
    </submittedName>
</protein>
<keyword evidence="2" id="KW-1185">Reference proteome</keyword>
<organism evidence="1 2">
    <name type="scientific">Aeromonas phage MJG</name>
    <dbReference type="NCBI Taxonomy" id="2510451"/>
    <lineage>
        <taxon>Viruses</taxon>
        <taxon>Duplodnaviria</taxon>
        <taxon>Heunggongvirae</taxon>
        <taxon>Uroviricota</taxon>
        <taxon>Caudoviricetes</taxon>
        <taxon>Autographivirales</taxon>
        <taxon>Autosignataviridae</taxon>
        <taxon>Colwellvirinae</taxon>
        <taxon>Daolivirus</taxon>
        <taxon>Daolivirus MJG</taxon>
    </lineage>
</organism>
<evidence type="ECO:0000313" key="1">
    <source>
        <dbReference type="EMBL" id="QBJ01059.1"/>
    </source>
</evidence>
<reference evidence="1 2" key="1">
    <citation type="journal article" date="2019" name="Virus Res.">
        <title>Genomic characterization of a novel virulent phage infecting the Aeromonas hydrophila isolated from rainbow trout (Oncorhynchus mykiss).</title>
        <authorList>
            <person name="Cao Y."/>
            <person name="Li S."/>
            <person name="Wang D."/>
            <person name="Zhao J."/>
            <person name="Xu L."/>
            <person name="Liu H."/>
            <person name="Lu T."/>
            <person name="Mou Z."/>
        </authorList>
    </citation>
    <scope>NUCLEOTIDE SEQUENCE [LARGE SCALE GENOMIC DNA]</scope>
</reference>